<protein>
    <submittedName>
        <fullName evidence="1">Uncharacterized protein</fullName>
    </submittedName>
</protein>
<keyword evidence="2" id="KW-1185">Reference proteome</keyword>
<reference evidence="1" key="1">
    <citation type="journal article" date="2019" name="bioRxiv">
        <title>The Genome of the Zebra Mussel, Dreissena polymorpha: A Resource for Invasive Species Research.</title>
        <authorList>
            <person name="McCartney M.A."/>
            <person name="Auch B."/>
            <person name="Kono T."/>
            <person name="Mallez S."/>
            <person name="Zhang Y."/>
            <person name="Obille A."/>
            <person name="Becker A."/>
            <person name="Abrahante J.E."/>
            <person name="Garbe J."/>
            <person name="Badalamenti J.P."/>
            <person name="Herman A."/>
            <person name="Mangelson H."/>
            <person name="Liachko I."/>
            <person name="Sullivan S."/>
            <person name="Sone E.D."/>
            <person name="Koren S."/>
            <person name="Silverstein K.A.T."/>
            <person name="Beckman K.B."/>
            <person name="Gohl D.M."/>
        </authorList>
    </citation>
    <scope>NUCLEOTIDE SEQUENCE</scope>
    <source>
        <strain evidence="1">Duluth1</strain>
        <tissue evidence="1">Whole animal</tissue>
    </source>
</reference>
<reference evidence="1" key="2">
    <citation type="submission" date="2020-11" db="EMBL/GenBank/DDBJ databases">
        <authorList>
            <person name="McCartney M.A."/>
            <person name="Auch B."/>
            <person name="Kono T."/>
            <person name="Mallez S."/>
            <person name="Becker A."/>
            <person name="Gohl D.M."/>
            <person name="Silverstein K.A.T."/>
            <person name="Koren S."/>
            <person name="Bechman K.B."/>
            <person name="Herman A."/>
            <person name="Abrahante J.E."/>
            <person name="Garbe J."/>
        </authorList>
    </citation>
    <scope>NUCLEOTIDE SEQUENCE</scope>
    <source>
        <strain evidence="1">Duluth1</strain>
        <tissue evidence="1">Whole animal</tissue>
    </source>
</reference>
<gene>
    <name evidence="1" type="ORF">DPMN_117937</name>
</gene>
<proteinExistence type="predicted"/>
<dbReference type="EMBL" id="JAIWYP010000005">
    <property type="protein sequence ID" value="KAH3816421.1"/>
    <property type="molecule type" value="Genomic_DNA"/>
</dbReference>
<evidence type="ECO:0000313" key="1">
    <source>
        <dbReference type="EMBL" id="KAH3816421.1"/>
    </source>
</evidence>
<sequence length="52" mass="4930">MMPVYLTGVISCNGEAGTSQVGGASGGSVILKTAKFNGKGKITANGGAGTLG</sequence>
<dbReference type="Proteomes" id="UP000828390">
    <property type="component" value="Unassembled WGS sequence"/>
</dbReference>
<evidence type="ECO:0000313" key="2">
    <source>
        <dbReference type="Proteomes" id="UP000828390"/>
    </source>
</evidence>
<accession>A0A9D4GFK3</accession>
<organism evidence="1 2">
    <name type="scientific">Dreissena polymorpha</name>
    <name type="common">Zebra mussel</name>
    <name type="synonym">Mytilus polymorpha</name>
    <dbReference type="NCBI Taxonomy" id="45954"/>
    <lineage>
        <taxon>Eukaryota</taxon>
        <taxon>Metazoa</taxon>
        <taxon>Spiralia</taxon>
        <taxon>Lophotrochozoa</taxon>
        <taxon>Mollusca</taxon>
        <taxon>Bivalvia</taxon>
        <taxon>Autobranchia</taxon>
        <taxon>Heteroconchia</taxon>
        <taxon>Euheterodonta</taxon>
        <taxon>Imparidentia</taxon>
        <taxon>Neoheterodontei</taxon>
        <taxon>Myida</taxon>
        <taxon>Dreissenoidea</taxon>
        <taxon>Dreissenidae</taxon>
        <taxon>Dreissena</taxon>
    </lineage>
</organism>
<comment type="caution">
    <text evidence="1">The sequence shown here is derived from an EMBL/GenBank/DDBJ whole genome shotgun (WGS) entry which is preliminary data.</text>
</comment>
<name>A0A9D4GFK3_DREPO</name>
<dbReference type="AlphaFoldDB" id="A0A9D4GFK3"/>